<dbReference type="RefSeq" id="WP_091979888.1">
    <property type="nucleotide sequence ID" value="NZ_FOLO01000003.1"/>
</dbReference>
<keyword evidence="2" id="KW-1185">Reference proteome</keyword>
<evidence type="ECO:0000313" key="2">
    <source>
        <dbReference type="Proteomes" id="UP000198862"/>
    </source>
</evidence>
<dbReference type="AlphaFoldDB" id="A0A1I1FIF4"/>
<dbReference type="PROSITE" id="PS51257">
    <property type="entry name" value="PROKAR_LIPOPROTEIN"/>
    <property type="match status" value="1"/>
</dbReference>
<reference evidence="1 2" key="1">
    <citation type="submission" date="2016-10" db="EMBL/GenBank/DDBJ databases">
        <authorList>
            <person name="de Groot N.N."/>
        </authorList>
    </citation>
    <scope>NUCLEOTIDE SEQUENCE [LARGE SCALE GENOMIC DNA]</scope>
    <source>
        <strain evidence="1 2">DSM 6059</strain>
    </source>
</reference>
<gene>
    <name evidence="1" type="ORF">SAMN02745724_00653</name>
</gene>
<dbReference type="EMBL" id="FOLO01000003">
    <property type="protein sequence ID" value="SFB99187.1"/>
    <property type="molecule type" value="Genomic_DNA"/>
</dbReference>
<organism evidence="1 2">
    <name type="scientific">Pseudoalteromonas denitrificans DSM 6059</name>
    <dbReference type="NCBI Taxonomy" id="1123010"/>
    <lineage>
        <taxon>Bacteria</taxon>
        <taxon>Pseudomonadati</taxon>
        <taxon>Pseudomonadota</taxon>
        <taxon>Gammaproteobacteria</taxon>
        <taxon>Alteromonadales</taxon>
        <taxon>Pseudoalteromonadaceae</taxon>
        <taxon>Pseudoalteromonas</taxon>
    </lineage>
</organism>
<dbReference type="OrthoDB" id="7056690at2"/>
<dbReference type="Proteomes" id="UP000198862">
    <property type="component" value="Unassembled WGS sequence"/>
</dbReference>
<sequence>MKIFIFKLTILTLLFLVLGCKSTLTVKGDFPTPVVNKLPFTLGVIYDNKFKDYQYSEVDEKREEWEISVGDAQLQLFKTVLPAMFSNVIDVSDFNSTENNSIDIFFKPSIDELQYNVPAETKLNMFEVWIKYNMKVYDNNGQLLADWILTAYGKTPTAFMKSQESALNEAMVIALRDAGAGLTLKFSHIPEINTWLLKNK</sequence>
<proteinExistence type="predicted"/>
<accession>A0A1I1FIF4</accession>
<name>A0A1I1FIF4_9GAMM</name>
<dbReference type="STRING" id="1123010.SAMN02745724_00653"/>
<protein>
    <submittedName>
        <fullName evidence="1">Uncharacterized protein</fullName>
    </submittedName>
</protein>
<evidence type="ECO:0000313" key="1">
    <source>
        <dbReference type="EMBL" id="SFB99187.1"/>
    </source>
</evidence>